<reference evidence="1 2" key="1">
    <citation type="journal article" date="2014" name="Int. J. Syst. Evol. Microbiol.">
        <title>Listeria floridensis sp. nov., Listeria aquatica sp. nov., Listeria cornellensis sp. nov., Listeria riparia sp. nov. and Listeria grandensis sp. nov., from agricultural and natural environments.</title>
        <authorList>
            <person name="den Bakker H.C."/>
            <person name="Warchocki S."/>
            <person name="Wright E.M."/>
            <person name="Allred A.F."/>
            <person name="Ahlstrom C."/>
            <person name="Manuel C.S."/>
            <person name="Stasiewicz M.J."/>
            <person name="Burrell A."/>
            <person name="Roof S."/>
            <person name="Strawn L."/>
            <person name="Fortes E.D."/>
            <person name="Nightingale K.K."/>
            <person name="Kephart D."/>
            <person name="Wiedmann M."/>
        </authorList>
    </citation>
    <scope>NUCLEOTIDE SEQUENCE [LARGE SCALE GENOMIC DNA]</scope>
    <source>
        <strain evidence="1 2">FSL S10-1187</strain>
    </source>
</reference>
<accession>A0ABP3B123</accession>
<name>A0ABP3B123_9LIST</name>
<dbReference type="RefSeq" id="WP_036097117.1">
    <property type="nucleotide sequence ID" value="NZ_AODF01000012.1"/>
</dbReference>
<proteinExistence type="predicted"/>
<dbReference type="Proteomes" id="UP000019249">
    <property type="component" value="Unassembled WGS sequence"/>
</dbReference>
<organism evidence="1 2">
    <name type="scientific">Listeria floridensis FSL S10-1187</name>
    <dbReference type="NCBI Taxonomy" id="1265817"/>
    <lineage>
        <taxon>Bacteria</taxon>
        <taxon>Bacillati</taxon>
        <taxon>Bacillota</taxon>
        <taxon>Bacilli</taxon>
        <taxon>Bacillales</taxon>
        <taxon>Listeriaceae</taxon>
        <taxon>Listeria</taxon>
    </lineage>
</organism>
<keyword evidence="2" id="KW-1185">Reference proteome</keyword>
<sequence>MYVLGTTGGIKGNHGEDVFRVRLFVNGVVKAQAQQPDDQPGMFLIPNADPYIRVAGKEAKVELVAVDKTYREVNRIPVTVK</sequence>
<gene>
    <name evidence="1" type="ORF">MFLO_07142</name>
</gene>
<evidence type="ECO:0000313" key="2">
    <source>
        <dbReference type="Proteomes" id="UP000019249"/>
    </source>
</evidence>
<dbReference type="EMBL" id="AODF01000012">
    <property type="protein sequence ID" value="EUJ32299.1"/>
    <property type="molecule type" value="Genomic_DNA"/>
</dbReference>
<comment type="caution">
    <text evidence="1">The sequence shown here is derived from an EMBL/GenBank/DDBJ whole genome shotgun (WGS) entry which is preliminary data.</text>
</comment>
<protein>
    <submittedName>
        <fullName evidence="1">Uncharacterized protein</fullName>
    </submittedName>
</protein>
<evidence type="ECO:0000313" key="1">
    <source>
        <dbReference type="EMBL" id="EUJ32299.1"/>
    </source>
</evidence>